<proteinExistence type="predicted"/>
<dbReference type="AlphaFoldDB" id="A0A7S4DQA8"/>
<organism evidence="1">
    <name type="scientific">Lotharella globosa</name>
    <dbReference type="NCBI Taxonomy" id="91324"/>
    <lineage>
        <taxon>Eukaryota</taxon>
        <taxon>Sar</taxon>
        <taxon>Rhizaria</taxon>
        <taxon>Cercozoa</taxon>
        <taxon>Chlorarachniophyceae</taxon>
        <taxon>Lotharella</taxon>
    </lineage>
</organism>
<dbReference type="SUPFAM" id="SSF49899">
    <property type="entry name" value="Concanavalin A-like lectins/glucanases"/>
    <property type="match status" value="1"/>
</dbReference>
<dbReference type="Gene3D" id="2.60.120.200">
    <property type="match status" value="1"/>
</dbReference>
<dbReference type="EMBL" id="HBIV01020574">
    <property type="protein sequence ID" value="CAE0663239.1"/>
    <property type="molecule type" value="Transcribed_RNA"/>
</dbReference>
<sequence length="136" mass="15926">MYIYNLRLCHVCLYNLDQAKWDSASIRVGMLQRLTGLLDFDEDWHVWRMDWDSQWICLYVDGHVLNKIRVEAMENPVVGMPWQNGAPKNPFRASHFLILNLAIGLFLRFLKAVGNNRIKEFMHDVLANSLSFPFPS</sequence>
<name>A0A7S4DQA8_9EUKA</name>
<gene>
    <name evidence="1" type="ORF">LGLO00237_LOCUS14841</name>
</gene>
<accession>A0A7S4DQA8</accession>
<reference evidence="1" key="1">
    <citation type="submission" date="2021-01" db="EMBL/GenBank/DDBJ databases">
        <authorList>
            <person name="Corre E."/>
            <person name="Pelletier E."/>
            <person name="Niang G."/>
            <person name="Scheremetjew M."/>
            <person name="Finn R."/>
            <person name="Kale V."/>
            <person name="Holt S."/>
            <person name="Cochrane G."/>
            <person name="Meng A."/>
            <person name="Brown T."/>
            <person name="Cohen L."/>
        </authorList>
    </citation>
    <scope>NUCLEOTIDE SEQUENCE</scope>
    <source>
        <strain evidence="1">CCCM811</strain>
    </source>
</reference>
<protein>
    <submittedName>
        <fullName evidence="1">Uncharacterized protein</fullName>
    </submittedName>
</protein>
<dbReference type="InterPro" id="IPR013320">
    <property type="entry name" value="ConA-like_dom_sf"/>
</dbReference>
<evidence type="ECO:0000313" key="1">
    <source>
        <dbReference type="EMBL" id="CAE0663239.1"/>
    </source>
</evidence>